<feature type="domain" description="Helicase C-terminal" evidence="1">
    <location>
        <begin position="802"/>
        <end position="985"/>
    </location>
</feature>
<dbReference type="GO" id="GO:0004386">
    <property type="term" value="F:helicase activity"/>
    <property type="evidence" value="ECO:0007669"/>
    <property type="project" value="UniProtKB-KW"/>
</dbReference>
<evidence type="ECO:0000313" key="2">
    <source>
        <dbReference type="EMBL" id="AUB43563.1"/>
    </source>
</evidence>
<dbReference type="Proteomes" id="UP000232003">
    <property type="component" value="Plasmid pNFSY06"/>
</dbReference>
<accession>A0A2K8T7J4</accession>
<keyword evidence="2" id="KW-0067">ATP-binding</keyword>
<dbReference type="InterPro" id="IPR001650">
    <property type="entry name" value="Helicase_C-like"/>
</dbReference>
<gene>
    <name evidence="2" type="ORF">COO91_09744</name>
</gene>
<dbReference type="SUPFAM" id="SSF52540">
    <property type="entry name" value="P-loop containing nucleoside triphosphate hydrolases"/>
    <property type="match status" value="1"/>
</dbReference>
<dbReference type="PROSITE" id="PS51194">
    <property type="entry name" value="HELICASE_CTER"/>
    <property type="match status" value="1"/>
</dbReference>
<sequence length="1131" mass="125638">MPNTPAEVRSSLIDALQLDLVGPTPNDIAHVDEIIDQAPSKWYLTGFLVPYEASVEQRSEDIGNDDIDEISQVNAGDDEKQPESASARRAFFPSSMGLSILVPATAKEISVTVHWGDYCPVDEENEENQEDSKNQLQLPRLWQRTPGQAELTVPLHVSNAPKHWEIPGSNGLRLVTSVRPVTAAELVPAGTRSASVFLVNYRPPAANPYSDIAFAFQTCLIIRTPYSLVSRPNLRGRHGDDWDEKVADLQYRDDYEYAVGHNVSAVAITNDDATCQEVRTAWMPIADVEKVVAAQVAGVELGMEALAAAPTVETLRNMMSGMVDAYGVWIEGQKVKFPSDPERIEVANDLLDRATRVNKRIAAGLQALDDPNILEAFRIANRAIAIAIRQRSTHSTDITPESVKPPAWRPFQLAFLLMNLVGIAHPEHPDRELVDLLFFPTGGGKTEAYLGLAAFAMVLRRLRNPTINSAGVSVLMRYTLRLLTLDQLSRAATLVCALELERQKDTQKLGPWPFEIGLWVGQTATPNRMGKKGDNDEYTARARTIAFQNDTRKPSPIPLENCPWCGKRFTSDSFQLLPDSHQPKSLQITCINRKCKFTRNQSLPIVAVDEPIYQRLPSFIIATVDKFANLPWVGETGALFGLVDRYDKDGFYGPAHPGRGQALAGHLPAPDLIIQDELHLISGPLGTMVGLYETAIDELCSRQINGKKLRPKIIASTATVRRASKQIRALFGRDAVDIFPPPGPDRRDSFFAKTVPASISNARTYVGIAAQGRSLKVVLLRTYLALLGAAQKHYQAAGGAKNLDNPADPYMTLLGYFNSLRELGGSRRIVEDEVNSRLARYSLRKRVNETEGLFADRQIAYEPAELTSRVSTNVVAEIKSYLALLFHEKKHIDVALATNMISVGLDITRLGLMVVLGQPKTASEYIQSTSRVGRDENRPGLVITLLNIHRPRDRSHYERFPAWHTSFYRSVEATSVTPFSPRAIDRGIAAITVALARLGHPGMTAPPRAIEILQHRQDLEYVVDAISDRAEMHDKELDAVEAEALRQKIRGRVKDLLDTWEHIASQKISLQYQQEVGQAPPLLFDPLDPELEKQPMSARKFKAQRSLRDVEPTVNLWVCNPDGFEVEEDEK</sequence>
<evidence type="ECO:0000313" key="3">
    <source>
        <dbReference type="Proteomes" id="UP000232003"/>
    </source>
</evidence>
<dbReference type="RefSeq" id="WP_100903662.1">
    <property type="nucleotide sequence ID" value="NZ_CAWNNC010000007.1"/>
</dbReference>
<keyword evidence="2" id="KW-0614">Plasmid</keyword>
<keyword evidence="2" id="KW-0547">Nucleotide-binding</keyword>
<organism evidence="2 3">
    <name type="scientific">Nostoc flagelliforme CCNUN1</name>
    <dbReference type="NCBI Taxonomy" id="2038116"/>
    <lineage>
        <taxon>Bacteria</taxon>
        <taxon>Bacillati</taxon>
        <taxon>Cyanobacteriota</taxon>
        <taxon>Cyanophyceae</taxon>
        <taxon>Nostocales</taxon>
        <taxon>Nostocaceae</taxon>
        <taxon>Nostoc</taxon>
    </lineage>
</organism>
<dbReference type="KEGG" id="nfl:COO91_09744"/>
<dbReference type="InterPro" id="IPR027417">
    <property type="entry name" value="P-loop_NTPase"/>
</dbReference>
<proteinExistence type="predicted"/>
<keyword evidence="3" id="KW-1185">Reference proteome</keyword>
<keyword evidence="2" id="KW-0347">Helicase</keyword>
<geneLocation type="plasmid" evidence="3">
    <name>pnfsy06</name>
</geneLocation>
<keyword evidence="2" id="KW-0378">Hydrolase</keyword>
<protein>
    <submittedName>
        <fullName evidence="2">Superfamily II DNA or RNA helicase</fullName>
    </submittedName>
</protein>
<dbReference type="AlphaFoldDB" id="A0A2K8T7J4"/>
<dbReference type="NCBIfam" id="NF038325">
    <property type="entry name" value="DISARM_DrmAS"/>
    <property type="match status" value="1"/>
</dbReference>
<reference evidence="2 3" key="1">
    <citation type="submission" date="2017-11" db="EMBL/GenBank/DDBJ databases">
        <title>Complete genome of a free-living desiccation-tolerant cyanobacterium and its photosynthetic adaptation to extreme terrestrial habitat.</title>
        <authorList>
            <person name="Shang J."/>
        </authorList>
    </citation>
    <scope>NUCLEOTIDE SEQUENCE [LARGE SCALE GENOMIC DNA]</scope>
    <source>
        <strain evidence="2 3">CCNUN1</strain>
        <plasmid evidence="3">pnfsy06</plasmid>
    </source>
</reference>
<dbReference type="Pfam" id="PF00271">
    <property type="entry name" value="Helicase_C"/>
    <property type="match status" value="1"/>
</dbReference>
<dbReference type="EMBL" id="CP024791">
    <property type="protein sequence ID" value="AUB43563.1"/>
    <property type="molecule type" value="Genomic_DNA"/>
</dbReference>
<evidence type="ECO:0000259" key="1">
    <source>
        <dbReference type="PROSITE" id="PS51194"/>
    </source>
</evidence>
<dbReference type="CDD" id="cd18785">
    <property type="entry name" value="SF2_C"/>
    <property type="match status" value="1"/>
</dbReference>
<dbReference type="Gene3D" id="3.40.50.300">
    <property type="entry name" value="P-loop containing nucleotide triphosphate hydrolases"/>
    <property type="match status" value="1"/>
</dbReference>
<dbReference type="OrthoDB" id="713315at2"/>
<name>A0A2K8T7J4_9NOSO</name>